<evidence type="ECO:0000256" key="1">
    <source>
        <dbReference type="ARBA" id="ARBA00001974"/>
    </source>
</evidence>
<organism evidence="5 6">
    <name type="scientific">Roseomonas populi</name>
    <dbReference type="NCBI Taxonomy" id="3121582"/>
    <lineage>
        <taxon>Bacteria</taxon>
        <taxon>Pseudomonadati</taxon>
        <taxon>Pseudomonadota</taxon>
        <taxon>Alphaproteobacteria</taxon>
        <taxon>Acetobacterales</taxon>
        <taxon>Roseomonadaceae</taxon>
        <taxon>Roseomonas</taxon>
    </lineage>
</organism>
<dbReference type="RefSeq" id="WP_257714830.1">
    <property type="nucleotide sequence ID" value="NZ_JANJOU010000002.1"/>
</dbReference>
<evidence type="ECO:0000259" key="4">
    <source>
        <dbReference type="Pfam" id="PF01494"/>
    </source>
</evidence>
<evidence type="ECO:0000313" key="6">
    <source>
        <dbReference type="Proteomes" id="UP001524642"/>
    </source>
</evidence>
<dbReference type="SUPFAM" id="SSF51905">
    <property type="entry name" value="FAD/NAD(P)-binding domain"/>
    <property type="match status" value="1"/>
</dbReference>
<dbReference type="EMBL" id="JANJOU010000002">
    <property type="protein sequence ID" value="MCR0981151.1"/>
    <property type="molecule type" value="Genomic_DNA"/>
</dbReference>
<gene>
    <name evidence="5" type="ORF">NRP21_03700</name>
</gene>
<comment type="cofactor">
    <cofactor evidence="1">
        <name>FAD</name>
        <dbReference type="ChEBI" id="CHEBI:57692"/>
    </cofactor>
</comment>
<dbReference type="Proteomes" id="UP001524642">
    <property type="component" value="Unassembled WGS sequence"/>
</dbReference>
<protein>
    <submittedName>
        <fullName evidence="5">FAD-dependent oxidoreductase</fullName>
    </submittedName>
</protein>
<sequence>MAEQIRTGVLVIGAGPVGLVLAMDLAWRGVEVTVVETRAEGEPPSVKCNHVSARSMEIFRRLGVAAALRDAGLPADFPNDVAYRITATGEELSRIPIPCRRDRYTAKTGPDTHWPTPEPPHRINQIYLEPILFRHAQAMPTLRIINRARVTGFEQSEVGVVARAERLDGGEPLEISCDYLVGCDGGASSTRKAIGATFRGDPVVQRVQSTFIRAPDLLARMPAGPAWATFSLNPRRSGNMYAIDGRETWLIHNYLRAEETDFEAVDRDRCIRLILGVGEDFQYDVISKEDWIGRRLVADRFRDRRVFICGDAAHIWVPMAGYGMNAGIADATNLSWMLAGVLSGWAEPAILDAYEAERLPITDQVSRFAMEHAIALTKQRGGVPGDIEAPGPEGEAARRRLGQEAYELNVNQYCCGGLNFGTFYDASPIIAYDGETPPAYSMAGFTPSTVPGCRTPHLWDREGRSLYDRLGPGFTLIRTDPTLDVAPLLRAAERRGLPLSVLDLEGGEGETAYAQHLVLSRPDQHVAWRGDRLPADPQELIDLIRGARTMKGARRAGAGQAETAQLSQAG</sequence>
<dbReference type="InterPro" id="IPR002938">
    <property type="entry name" value="FAD-bd"/>
</dbReference>
<dbReference type="InterPro" id="IPR036188">
    <property type="entry name" value="FAD/NAD-bd_sf"/>
</dbReference>
<dbReference type="NCBIfam" id="NF004780">
    <property type="entry name" value="PRK06126.1"/>
    <property type="match status" value="1"/>
</dbReference>
<comment type="caution">
    <text evidence="5">The sequence shown here is derived from an EMBL/GenBank/DDBJ whole genome shotgun (WGS) entry which is preliminary data.</text>
</comment>
<evidence type="ECO:0000256" key="3">
    <source>
        <dbReference type="ARBA" id="ARBA00022827"/>
    </source>
</evidence>
<dbReference type="Gene3D" id="3.40.30.120">
    <property type="match status" value="1"/>
</dbReference>
<name>A0ABT1X032_9PROT</name>
<evidence type="ECO:0000256" key="2">
    <source>
        <dbReference type="ARBA" id="ARBA00022630"/>
    </source>
</evidence>
<dbReference type="Gene3D" id="3.50.50.60">
    <property type="entry name" value="FAD/NAD(P)-binding domain"/>
    <property type="match status" value="1"/>
</dbReference>
<proteinExistence type="predicted"/>
<keyword evidence="3" id="KW-0274">FAD</keyword>
<dbReference type="Gene3D" id="3.30.9.10">
    <property type="entry name" value="D-Amino Acid Oxidase, subunit A, domain 2"/>
    <property type="match status" value="1"/>
</dbReference>
<accession>A0ABT1X032</accession>
<dbReference type="PANTHER" id="PTHR43004">
    <property type="entry name" value="TRK SYSTEM POTASSIUM UPTAKE PROTEIN"/>
    <property type="match status" value="1"/>
</dbReference>
<dbReference type="Pfam" id="PF01494">
    <property type="entry name" value="FAD_binding_3"/>
    <property type="match status" value="1"/>
</dbReference>
<dbReference type="PANTHER" id="PTHR43004:SF19">
    <property type="entry name" value="BINDING MONOOXYGENASE, PUTATIVE (JCVI)-RELATED"/>
    <property type="match status" value="1"/>
</dbReference>
<dbReference type="InterPro" id="IPR050641">
    <property type="entry name" value="RIFMO-like"/>
</dbReference>
<evidence type="ECO:0000313" key="5">
    <source>
        <dbReference type="EMBL" id="MCR0981151.1"/>
    </source>
</evidence>
<feature type="domain" description="FAD-binding" evidence="4">
    <location>
        <begin position="7"/>
        <end position="369"/>
    </location>
</feature>
<keyword evidence="2" id="KW-0285">Flavoprotein</keyword>
<dbReference type="PRINTS" id="PR00420">
    <property type="entry name" value="RNGMNOXGNASE"/>
</dbReference>
<reference evidence="5 6" key="1">
    <citation type="submission" date="2022-06" db="EMBL/GenBank/DDBJ databases">
        <title>Roseomonas CN29.</title>
        <authorList>
            <person name="Cheng Y."/>
            <person name="He X."/>
        </authorList>
    </citation>
    <scope>NUCLEOTIDE SEQUENCE [LARGE SCALE GENOMIC DNA]</scope>
    <source>
        <strain evidence="5 6">CN29</strain>
    </source>
</reference>
<keyword evidence="6" id="KW-1185">Reference proteome</keyword>